<feature type="region of interest" description="Disordered" evidence="1">
    <location>
        <begin position="1"/>
        <end position="31"/>
    </location>
</feature>
<feature type="compositionally biased region" description="Low complexity" evidence="1">
    <location>
        <begin position="18"/>
        <end position="29"/>
    </location>
</feature>
<dbReference type="EMBL" id="JAOQAV010000014">
    <property type="protein sequence ID" value="KAJ4188948.1"/>
    <property type="molecule type" value="Genomic_DNA"/>
</dbReference>
<gene>
    <name evidence="2" type="ORF">NW755_006449</name>
</gene>
<name>A0A9W8R5Y4_9HYPO</name>
<evidence type="ECO:0000313" key="2">
    <source>
        <dbReference type="EMBL" id="KAJ4188948.1"/>
    </source>
</evidence>
<reference evidence="2" key="1">
    <citation type="submission" date="2022-09" db="EMBL/GenBank/DDBJ databases">
        <title>Fusarium specimens isolated from Avocado Roots.</title>
        <authorList>
            <person name="Stajich J."/>
            <person name="Roper C."/>
            <person name="Heimlech-Rivalta G."/>
        </authorList>
    </citation>
    <scope>NUCLEOTIDE SEQUENCE</scope>
    <source>
        <strain evidence="2">A02</strain>
    </source>
</reference>
<evidence type="ECO:0000313" key="3">
    <source>
        <dbReference type="Proteomes" id="UP001152087"/>
    </source>
</evidence>
<proteinExistence type="predicted"/>
<protein>
    <submittedName>
        <fullName evidence="2">Uncharacterized protein</fullName>
    </submittedName>
</protein>
<comment type="caution">
    <text evidence="2">The sequence shown here is derived from an EMBL/GenBank/DDBJ whole genome shotgun (WGS) entry which is preliminary data.</text>
</comment>
<dbReference type="Proteomes" id="UP001152087">
    <property type="component" value="Unassembled WGS sequence"/>
</dbReference>
<evidence type="ECO:0000256" key="1">
    <source>
        <dbReference type="SAM" id="MobiDB-lite"/>
    </source>
</evidence>
<sequence>MIDFDERWNTSRRTPHPNANTNTNTNTKNDANDIDFDETWVHMDTSAVVDNAAVIDNAAVMKNATGTEENTDLTDRCLPVTNGELQYWDKSGCPCATGTMPEVIKQWLKDECRDTRKKDEWINWLMEAPLDPSQFGGACMTPYNDIASPEGLKSAVGRSLDDLNHMYADMETFKAERNKKLDEALQLDFNYRSAKRDVEWYTMVIMRSLEKDGET</sequence>
<accession>A0A9W8R5Y4</accession>
<organism evidence="2 3">
    <name type="scientific">Fusarium falciforme</name>
    <dbReference type="NCBI Taxonomy" id="195108"/>
    <lineage>
        <taxon>Eukaryota</taxon>
        <taxon>Fungi</taxon>
        <taxon>Dikarya</taxon>
        <taxon>Ascomycota</taxon>
        <taxon>Pezizomycotina</taxon>
        <taxon>Sordariomycetes</taxon>
        <taxon>Hypocreomycetidae</taxon>
        <taxon>Hypocreales</taxon>
        <taxon>Nectriaceae</taxon>
        <taxon>Fusarium</taxon>
        <taxon>Fusarium solani species complex</taxon>
    </lineage>
</organism>
<keyword evidence="3" id="KW-1185">Reference proteome</keyword>
<dbReference type="AlphaFoldDB" id="A0A9W8R5Y4"/>